<protein>
    <submittedName>
        <fullName evidence="3">DUF1735 domain-containing protein</fullName>
    </submittedName>
</protein>
<name>A0ABU8I3A5_9SPHI</name>
<evidence type="ECO:0000256" key="1">
    <source>
        <dbReference type="SAM" id="Phobius"/>
    </source>
</evidence>
<accession>A0ABU8I3A5</accession>
<gene>
    <name evidence="3" type="ORF">VJ786_03210</name>
</gene>
<comment type="caution">
    <text evidence="3">The sequence shown here is derived from an EMBL/GenBank/DDBJ whole genome shotgun (WGS) entry which is preliminary data.</text>
</comment>
<keyword evidence="1" id="KW-1133">Transmembrane helix</keyword>
<dbReference type="InterPro" id="IPR013728">
    <property type="entry name" value="BT_3987-like_N"/>
</dbReference>
<dbReference type="Gene3D" id="2.60.40.1740">
    <property type="entry name" value="hypothetical protein (bacova_03559)"/>
    <property type="match status" value="1"/>
</dbReference>
<evidence type="ECO:0000313" key="4">
    <source>
        <dbReference type="Proteomes" id="UP001363035"/>
    </source>
</evidence>
<proteinExistence type="predicted"/>
<dbReference type="PROSITE" id="PS51257">
    <property type="entry name" value="PROKAR_LIPOPROTEIN"/>
    <property type="match status" value="1"/>
</dbReference>
<dbReference type="EMBL" id="JAYLLN010000004">
    <property type="protein sequence ID" value="MEI5983906.1"/>
    <property type="molecule type" value="Genomic_DNA"/>
</dbReference>
<reference evidence="3 4" key="1">
    <citation type="submission" date="2024-01" db="EMBL/GenBank/DDBJ databases">
        <title>Sphingobacterium tenebrionis sp. nov., a novel endophyte isolated from tenebrio molitor intestines.</title>
        <authorList>
            <person name="Zhang C."/>
        </authorList>
    </citation>
    <scope>NUCLEOTIDE SEQUENCE [LARGE SCALE GENOMIC DNA]</scope>
    <source>
        <strain evidence="3 4">PU5-4</strain>
    </source>
</reference>
<keyword evidence="4" id="KW-1185">Reference proteome</keyword>
<dbReference type="Pfam" id="PF08522">
    <property type="entry name" value="BT_3987-like_N"/>
    <property type="match status" value="1"/>
</dbReference>
<feature type="transmembrane region" description="Helical" evidence="1">
    <location>
        <begin position="7"/>
        <end position="26"/>
    </location>
</feature>
<dbReference type="Proteomes" id="UP001363035">
    <property type="component" value="Unassembled WGS sequence"/>
</dbReference>
<evidence type="ECO:0000259" key="2">
    <source>
        <dbReference type="Pfam" id="PF08522"/>
    </source>
</evidence>
<organism evidence="3 4">
    <name type="scientific">Sphingobacterium tenebrionis</name>
    <dbReference type="NCBI Taxonomy" id="3111775"/>
    <lineage>
        <taxon>Bacteria</taxon>
        <taxon>Pseudomonadati</taxon>
        <taxon>Bacteroidota</taxon>
        <taxon>Sphingobacteriia</taxon>
        <taxon>Sphingobacteriales</taxon>
        <taxon>Sphingobacteriaceae</taxon>
        <taxon>Sphingobacterium</taxon>
    </lineage>
</organism>
<keyword evidence="1" id="KW-0812">Transmembrane</keyword>
<sequence>MKSKINYILGLLLIVMMFSCSKVIIYETTAEEDALYGKLYIPKAERGVVQQAVSPSGEPIDLDFNVYLGGPKDAGQDIQITAAADASLLDSFNRANGTNYELLPASNYQLTGSNLLITAGQRMSNKLQVQIKPDANLQLFKSYLLPITIQSQSSGIATNQKFQTIYYVIQVSYPRGEVPRDKVLSLGANWGLFIGPGSRGSLLLKKNNHDIMSYVPDQAGVFSDPPKVVGVFWDASESWYLIDDQSIVFRNHPYWAGLFSFRINADYTMAQANPFWLGDFWNKWTLVPFKNYLLTVDANGIMNRQPVLSNVSAAKTEVATGFKGYKQLMAFKDELLALESNGKLWAYSMSELAVPSNRRLIGEGFDMYQKIMVLKGDLVGLDAAGDIYRYKDFRTDGFYPLK</sequence>
<dbReference type="RefSeq" id="WP_134776815.1">
    <property type="nucleotide sequence ID" value="NZ_JAYLLN010000004.1"/>
</dbReference>
<feature type="domain" description="BT-3987-like N-terminal" evidence="2">
    <location>
        <begin position="39"/>
        <end position="154"/>
    </location>
</feature>
<keyword evidence="1" id="KW-0472">Membrane</keyword>
<evidence type="ECO:0000313" key="3">
    <source>
        <dbReference type="EMBL" id="MEI5983906.1"/>
    </source>
</evidence>